<dbReference type="PROSITE" id="PS50893">
    <property type="entry name" value="ABC_TRANSPORTER_2"/>
    <property type="match status" value="1"/>
</dbReference>
<organism evidence="10 11">
    <name type="scientific">Hymenobacter daecheongensis DSM 21074</name>
    <dbReference type="NCBI Taxonomy" id="1121955"/>
    <lineage>
        <taxon>Bacteria</taxon>
        <taxon>Pseudomonadati</taxon>
        <taxon>Bacteroidota</taxon>
        <taxon>Cytophagia</taxon>
        <taxon>Cytophagales</taxon>
        <taxon>Hymenobacteraceae</taxon>
        <taxon>Hymenobacter</taxon>
    </lineage>
</organism>
<evidence type="ECO:0000256" key="3">
    <source>
        <dbReference type="ARBA" id="ARBA00022741"/>
    </source>
</evidence>
<evidence type="ECO:0000256" key="7">
    <source>
        <dbReference type="SAM" id="Phobius"/>
    </source>
</evidence>
<dbReference type="STRING" id="1121955.SAMN02745146_0404"/>
<dbReference type="Pfam" id="PF00005">
    <property type="entry name" value="ABC_tran"/>
    <property type="match status" value="1"/>
</dbReference>
<dbReference type="GO" id="GO:0140359">
    <property type="term" value="F:ABC-type transporter activity"/>
    <property type="evidence" value="ECO:0007669"/>
    <property type="project" value="InterPro"/>
</dbReference>
<evidence type="ECO:0000256" key="5">
    <source>
        <dbReference type="ARBA" id="ARBA00022989"/>
    </source>
</evidence>
<dbReference type="GO" id="GO:0005524">
    <property type="term" value="F:ATP binding"/>
    <property type="evidence" value="ECO:0007669"/>
    <property type="project" value="UniProtKB-KW"/>
</dbReference>
<dbReference type="Pfam" id="PF00664">
    <property type="entry name" value="ABC_membrane"/>
    <property type="match status" value="1"/>
</dbReference>
<evidence type="ECO:0000256" key="4">
    <source>
        <dbReference type="ARBA" id="ARBA00022840"/>
    </source>
</evidence>
<dbReference type="FunFam" id="3.40.50.300:FF:000218">
    <property type="entry name" value="Multidrug ABC transporter ATP-binding protein"/>
    <property type="match status" value="1"/>
</dbReference>
<gene>
    <name evidence="10" type="ORF">SAMN02745146_0404</name>
</gene>
<dbReference type="EMBL" id="FQYN01000001">
    <property type="protein sequence ID" value="SHI29465.1"/>
    <property type="molecule type" value="Genomic_DNA"/>
</dbReference>
<sequence length="621" mass="68498">MPVTFAAPMKTYLRILQYARPWAAFLPQYLLYTVLTIFFSIGNFTLIIPLLRVLFDKTAKVPLKAPASIPDFAPTINWVTDTFNYFFAQVLAQRGQLGALGFVCGVVVVSVLLSNVFRYLSLRLLATVRARVIRNLRRDLYHRIIGLPLGFFGGERKGDLMSRFTSDVQEVETSVVNTMTAVIKEPLTIIAYFVVLFHISVPLTLFTLVLLPISGGIIATIAKRLRTQAKQSQKTLGTMLSVIDETLGGIRVIKAFNAQEYIKGKFEAQNDQYARTSRTIDNTRDLASPFSEFAGVTVVAGLLYFGGSLILGGGSNLDGETFIGYVILFSQVLTPAKALSSSFGNIQRGLVAGERILSIIDMEPTIRDKPGAQLLPAFQHQIELRNLQFGYADQPVLQDINLTIAKGKTVALVGPSGGGKSTLADLLPRFYDPTGGQLLIDGHDVRDCTIHSVRDQMGIVTQESILFNDSIFNNIRFNTEATEAEVIEAARIANAHEFIMQTPEGYQTTIGDRGSRLSGGQRQRLSIARAILRNPPILILDEATSALDTESEKLVQEALTRLMQNRTSLVIAHRLSTIQHADEIIVLQHGRIVERGTHEDLLRGGGLYQRLNQMQSNGMLG</sequence>
<dbReference type="GO" id="GO:0016887">
    <property type="term" value="F:ATP hydrolysis activity"/>
    <property type="evidence" value="ECO:0007669"/>
    <property type="project" value="InterPro"/>
</dbReference>
<dbReference type="SMART" id="SM00382">
    <property type="entry name" value="AAA"/>
    <property type="match status" value="1"/>
</dbReference>
<evidence type="ECO:0000256" key="6">
    <source>
        <dbReference type="ARBA" id="ARBA00023136"/>
    </source>
</evidence>
<dbReference type="InterPro" id="IPR003593">
    <property type="entry name" value="AAA+_ATPase"/>
</dbReference>
<dbReference type="InterPro" id="IPR017871">
    <property type="entry name" value="ABC_transporter-like_CS"/>
</dbReference>
<dbReference type="GO" id="GO:0005886">
    <property type="term" value="C:plasma membrane"/>
    <property type="evidence" value="ECO:0007669"/>
    <property type="project" value="UniProtKB-SubCell"/>
</dbReference>
<dbReference type="Gene3D" id="1.20.1560.10">
    <property type="entry name" value="ABC transporter type 1, transmembrane domain"/>
    <property type="match status" value="1"/>
</dbReference>
<dbReference type="InterPro" id="IPR036640">
    <property type="entry name" value="ABC1_TM_sf"/>
</dbReference>
<keyword evidence="5 7" id="KW-1133">Transmembrane helix</keyword>
<accession>A0A1M5ZYX2</accession>
<evidence type="ECO:0000256" key="2">
    <source>
        <dbReference type="ARBA" id="ARBA00022692"/>
    </source>
</evidence>
<feature type="transmembrane region" description="Helical" evidence="7">
    <location>
        <begin position="97"/>
        <end position="117"/>
    </location>
</feature>
<dbReference type="SUPFAM" id="SSF52540">
    <property type="entry name" value="P-loop containing nucleoside triphosphate hydrolases"/>
    <property type="match status" value="1"/>
</dbReference>
<dbReference type="Gene3D" id="3.40.50.300">
    <property type="entry name" value="P-loop containing nucleotide triphosphate hydrolases"/>
    <property type="match status" value="1"/>
</dbReference>
<evidence type="ECO:0000313" key="11">
    <source>
        <dbReference type="Proteomes" id="UP000184418"/>
    </source>
</evidence>
<evidence type="ECO:0000259" key="9">
    <source>
        <dbReference type="PROSITE" id="PS50929"/>
    </source>
</evidence>
<dbReference type="SUPFAM" id="SSF90123">
    <property type="entry name" value="ABC transporter transmembrane region"/>
    <property type="match status" value="1"/>
</dbReference>
<dbReference type="PANTHER" id="PTHR24221">
    <property type="entry name" value="ATP-BINDING CASSETTE SUB-FAMILY B"/>
    <property type="match status" value="1"/>
</dbReference>
<protein>
    <submittedName>
        <fullName evidence="10">ATP-binding cassette, subfamily B, MsbA</fullName>
    </submittedName>
</protein>
<keyword evidence="11" id="KW-1185">Reference proteome</keyword>
<dbReference type="InterPro" id="IPR003439">
    <property type="entry name" value="ABC_transporter-like_ATP-bd"/>
</dbReference>
<evidence type="ECO:0000256" key="1">
    <source>
        <dbReference type="ARBA" id="ARBA00004651"/>
    </source>
</evidence>
<dbReference type="CDD" id="cd18552">
    <property type="entry name" value="ABC_6TM_MsbA_like"/>
    <property type="match status" value="1"/>
</dbReference>
<dbReference type="PANTHER" id="PTHR24221:SF654">
    <property type="entry name" value="ATP-BINDING CASSETTE SUB-FAMILY B MEMBER 6"/>
    <property type="match status" value="1"/>
</dbReference>
<name>A0A1M5ZYX2_9BACT</name>
<proteinExistence type="predicted"/>
<dbReference type="InterPro" id="IPR039421">
    <property type="entry name" value="Type_1_exporter"/>
</dbReference>
<dbReference type="PROSITE" id="PS50929">
    <property type="entry name" value="ABC_TM1F"/>
    <property type="match status" value="1"/>
</dbReference>
<dbReference type="InterPro" id="IPR027417">
    <property type="entry name" value="P-loop_NTPase"/>
</dbReference>
<feature type="domain" description="ABC transporter" evidence="8">
    <location>
        <begin position="382"/>
        <end position="614"/>
    </location>
</feature>
<keyword evidence="4 10" id="KW-0067">ATP-binding</keyword>
<feature type="transmembrane region" description="Helical" evidence="7">
    <location>
        <begin position="189"/>
        <end position="222"/>
    </location>
</feature>
<dbReference type="Proteomes" id="UP000184418">
    <property type="component" value="Unassembled WGS sequence"/>
</dbReference>
<evidence type="ECO:0000259" key="8">
    <source>
        <dbReference type="PROSITE" id="PS50893"/>
    </source>
</evidence>
<keyword evidence="2 7" id="KW-0812">Transmembrane</keyword>
<keyword evidence="3" id="KW-0547">Nucleotide-binding</keyword>
<keyword evidence="6 7" id="KW-0472">Membrane</keyword>
<feature type="transmembrane region" description="Helical" evidence="7">
    <location>
        <begin position="29"/>
        <end position="55"/>
    </location>
</feature>
<dbReference type="PROSITE" id="PS00211">
    <property type="entry name" value="ABC_TRANSPORTER_1"/>
    <property type="match status" value="1"/>
</dbReference>
<evidence type="ECO:0000313" key="10">
    <source>
        <dbReference type="EMBL" id="SHI29465.1"/>
    </source>
</evidence>
<reference evidence="10 11" key="1">
    <citation type="submission" date="2016-11" db="EMBL/GenBank/DDBJ databases">
        <authorList>
            <person name="Jaros S."/>
            <person name="Januszkiewicz K."/>
            <person name="Wedrychowicz H."/>
        </authorList>
    </citation>
    <scope>NUCLEOTIDE SEQUENCE [LARGE SCALE GENOMIC DNA]</scope>
    <source>
        <strain evidence="10 11">DSM 21074</strain>
    </source>
</reference>
<feature type="domain" description="ABC transmembrane type-1" evidence="9">
    <location>
        <begin position="30"/>
        <end position="348"/>
    </location>
</feature>
<dbReference type="GO" id="GO:0034040">
    <property type="term" value="F:ATPase-coupled lipid transmembrane transporter activity"/>
    <property type="evidence" value="ECO:0007669"/>
    <property type="project" value="TreeGrafter"/>
</dbReference>
<dbReference type="AlphaFoldDB" id="A0A1M5ZYX2"/>
<comment type="subcellular location">
    <subcellularLocation>
        <location evidence="1">Cell membrane</location>
        <topology evidence="1">Multi-pass membrane protein</topology>
    </subcellularLocation>
</comment>
<dbReference type="InterPro" id="IPR011527">
    <property type="entry name" value="ABC1_TM_dom"/>
</dbReference>
<dbReference type="CDD" id="cd03251">
    <property type="entry name" value="ABCC_MsbA"/>
    <property type="match status" value="1"/>
</dbReference>